<evidence type="ECO:0000313" key="3">
    <source>
        <dbReference type="Proteomes" id="UP000224854"/>
    </source>
</evidence>
<name>A0A2C5Z7N0_9HYPO</name>
<evidence type="ECO:0000256" key="1">
    <source>
        <dbReference type="SAM" id="MobiDB-lite"/>
    </source>
</evidence>
<keyword evidence="3" id="KW-1185">Reference proteome</keyword>
<comment type="caution">
    <text evidence="2">The sequence shown here is derived from an EMBL/GenBank/DDBJ whole genome shotgun (WGS) entry which is preliminary data.</text>
</comment>
<evidence type="ECO:0008006" key="4">
    <source>
        <dbReference type="Google" id="ProtNLM"/>
    </source>
</evidence>
<dbReference type="OrthoDB" id="2100128at2759"/>
<dbReference type="PANTHER" id="PTHR39398:SF1">
    <property type="entry name" value="CSN8_PSMD8_EIF3K DOMAIN-CONTAINING PROTEIN"/>
    <property type="match status" value="1"/>
</dbReference>
<proteinExistence type="predicted"/>
<dbReference type="PANTHER" id="PTHR39398">
    <property type="entry name" value="YALI0F14311P"/>
    <property type="match status" value="1"/>
</dbReference>
<accession>A0A2C5Z7N0</accession>
<feature type="region of interest" description="Disordered" evidence="1">
    <location>
        <begin position="1"/>
        <end position="36"/>
    </location>
</feature>
<organism evidence="2 3">
    <name type="scientific">Ophiocordyceps australis</name>
    <dbReference type="NCBI Taxonomy" id="1399860"/>
    <lineage>
        <taxon>Eukaryota</taxon>
        <taxon>Fungi</taxon>
        <taxon>Dikarya</taxon>
        <taxon>Ascomycota</taxon>
        <taxon>Pezizomycotina</taxon>
        <taxon>Sordariomycetes</taxon>
        <taxon>Hypocreomycetidae</taxon>
        <taxon>Hypocreales</taxon>
        <taxon>Ophiocordycipitaceae</taxon>
        <taxon>Ophiocordyceps</taxon>
    </lineage>
</organism>
<dbReference type="EMBL" id="NJEU01000340">
    <property type="protein sequence ID" value="PHH76006.1"/>
    <property type="molecule type" value="Genomic_DNA"/>
</dbReference>
<gene>
    <name evidence="2" type="ORF">CDD82_4191</name>
</gene>
<reference evidence="2 3" key="1">
    <citation type="submission" date="2017-06" db="EMBL/GenBank/DDBJ databases">
        <title>Ant-infecting Ophiocordyceps genomes reveal a high diversity of potential behavioral manipulation genes and a possible major role for enterotoxins.</title>
        <authorList>
            <person name="De Bekker C."/>
            <person name="Evans H.C."/>
            <person name="Brachmann A."/>
            <person name="Hughes D.P."/>
        </authorList>
    </citation>
    <scope>NUCLEOTIDE SEQUENCE [LARGE SCALE GENOMIC DNA]</scope>
    <source>
        <strain evidence="2 3">1348a</strain>
    </source>
</reference>
<dbReference type="Proteomes" id="UP000224854">
    <property type="component" value="Unassembled WGS sequence"/>
</dbReference>
<sequence>MPGKGTTGPWGRLKPPAETDQDGLQSMGLPSKGDGRLLDLKTQEKFYTKIVERYMAECCEAGGRDELLRRFSAVEGAQPQQGRAGSRSGLDDVLAALRKLREGIVAAQRSDDFALQAYLFNIRLAILARQPDAYHPAILHLLRVLHPRHALSSIELHEVAAYLVLDTACRRGRLGDAYALRARYALVDAKLAAVLRALAHDNAPLFWRLRNAVDGHCARIMLWAEPLLRRHVLKCIGRSYLSVDVAFVERVAGASWDQLTREGVGWQLEGGRVTIRKPRAA</sequence>
<evidence type="ECO:0000313" key="2">
    <source>
        <dbReference type="EMBL" id="PHH76006.1"/>
    </source>
</evidence>
<dbReference type="AlphaFoldDB" id="A0A2C5Z7N0"/>
<protein>
    <recommendedName>
        <fullName evidence="4">CSN8/PSMD8/EIF3K domain-containing protein</fullName>
    </recommendedName>
</protein>